<protein>
    <submittedName>
        <fullName evidence="2">Uncharacterized protein</fullName>
    </submittedName>
</protein>
<feature type="region of interest" description="Disordered" evidence="1">
    <location>
        <begin position="88"/>
        <end position="107"/>
    </location>
</feature>
<organism evidence="2 3">
    <name type="scientific">Ascosphaera apis ARSEF 7405</name>
    <dbReference type="NCBI Taxonomy" id="392613"/>
    <lineage>
        <taxon>Eukaryota</taxon>
        <taxon>Fungi</taxon>
        <taxon>Dikarya</taxon>
        <taxon>Ascomycota</taxon>
        <taxon>Pezizomycotina</taxon>
        <taxon>Eurotiomycetes</taxon>
        <taxon>Eurotiomycetidae</taxon>
        <taxon>Onygenales</taxon>
        <taxon>Ascosphaeraceae</taxon>
        <taxon>Ascosphaera</taxon>
    </lineage>
</organism>
<dbReference type="Proteomes" id="UP000242877">
    <property type="component" value="Unassembled WGS sequence"/>
</dbReference>
<feature type="compositionally biased region" description="Basic and acidic residues" evidence="1">
    <location>
        <begin position="29"/>
        <end position="43"/>
    </location>
</feature>
<gene>
    <name evidence="2" type="ORF">AAP_06236</name>
</gene>
<evidence type="ECO:0000256" key="1">
    <source>
        <dbReference type="SAM" id="MobiDB-lite"/>
    </source>
</evidence>
<feature type="region of interest" description="Disordered" evidence="1">
    <location>
        <begin position="17"/>
        <end position="43"/>
    </location>
</feature>
<comment type="caution">
    <text evidence="2">The sequence shown here is derived from an EMBL/GenBank/DDBJ whole genome shotgun (WGS) entry which is preliminary data.</text>
</comment>
<dbReference type="VEuPathDB" id="FungiDB:AAP_06236"/>
<feature type="compositionally biased region" description="Pro residues" evidence="1">
    <location>
        <begin position="90"/>
        <end position="107"/>
    </location>
</feature>
<evidence type="ECO:0000313" key="2">
    <source>
        <dbReference type="EMBL" id="KZZ86766.1"/>
    </source>
</evidence>
<reference evidence="2 3" key="1">
    <citation type="journal article" date="2016" name="Genome Biol. Evol.">
        <title>Divergent and convergent evolution of fungal pathogenicity.</title>
        <authorList>
            <person name="Shang Y."/>
            <person name="Xiao G."/>
            <person name="Zheng P."/>
            <person name="Cen K."/>
            <person name="Zhan S."/>
            <person name="Wang C."/>
        </authorList>
    </citation>
    <scope>NUCLEOTIDE SEQUENCE [LARGE SCALE GENOMIC DNA]</scope>
    <source>
        <strain evidence="2 3">ARSEF 7405</strain>
    </source>
</reference>
<dbReference type="AlphaFoldDB" id="A0A167UY66"/>
<accession>A0A167UY66</accession>
<sequence>MTLREWYGKVRKKLKREERVVEQGAAERNAPDGQDHGDNENKEVRRHTLADVMAAAGVLVGKTTQLARPLSSLPMLRPARSFVVERATIPPRPQRPPPELCPSPILNPDPEDMLIPIVSFNFPHPIIVLSPPKKPKEIEEDCGVPF</sequence>
<dbReference type="EMBL" id="AZGZ01000048">
    <property type="protein sequence ID" value="KZZ86766.1"/>
    <property type="molecule type" value="Genomic_DNA"/>
</dbReference>
<evidence type="ECO:0000313" key="3">
    <source>
        <dbReference type="Proteomes" id="UP000242877"/>
    </source>
</evidence>
<proteinExistence type="predicted"/>
<name>A0A167UY66_9EURO</name>
<keyword evidence="3" id="KW-1185">Reference proteome</keyword>